<dbReference type="GO" id="GO:0051028">
    <property type="term" value="P:mRNA transport"/>
    <property type="evidence" value="ECO:0007669"/>
    <property type="project" value="UniProtKB-KW"/>
</dbReference>
<keyword evidence="5" id="KW-0509">mRNA transport</keyword>
<evidence type="ECO:0000256" key="14">
    <source>
        <dbReference type="SAM" id="MobiDB-lite"/>
    </source>
</evidence>
<feature type="domain" description="Peptidase S59" evidence="16">
    <location>
        <begin position="870"/>
        <end position="1012"/>
    </location>
</feature>
<evidence type="ECO:0000256" key="11">
    <source>
        <dbReference type="ARBA" id="ARBA00023274"/>
    </source>
</evidence>
<feature type="region of interest" description="Disordered" evidence="14">
    <location>
        <begin position="306"/>
        <end position="354"/>
    </location>
</feature>
<sequence>MLFDLHLLILFFWTAFGQSSSSPFGSQSVFGQNNNASNNPFAPKPFGTTTPFGSTGSSIFGGTSTGVFGAPPSSSPFSSATTFGASSSPAFGSSMPAFGASSTPSFGSSSSSFGGQYVLWGIKCGSSIFGQKPAFGFGSTSTQTSPFGSTTQQSQPAFGSSLFGSSTPFGASSQPAFGATSTPAFGTSNPAFGATSTPAFGATSTPAFGATSTPAFGSTGTAFGASSAPAFGSGGAFGASSTPLFGSSSTSAFGASSAPAFGASSAPAFGASSAPAFGASSAPAFGASSAGSFSFGSSPAFGQSTSAFSSSPFGTSTSPFGAQSSPFGGQSTTPTFGSTGFGQSTFGGQRGGSRIATYAPTTEAETGSASQPAGKLESISAMPVYKDKSHEELRWEDYQLGDKGGPLPAGQSAGGIGFGASAAPSSPFAPSPAFGQSSASPFSSSTMSNLFAPKTSTFTSSSFGTSTSTSAFGSSPFGVSSSANPFGSTSSATPSIFGSTSTPTFGTSSSPAFGSSPSLFSNTAPQGTVSSFGSGMNFGSQSSPLFSSAATGQTGSAFGQATSSFGQSTMPSFGQSNLFSTPSPGFSGGIFSSTPSLVPSSTPSGFGQTTPSVSMPFQLAQPAQTAGAFGFSNFGQTQAGNTSNFGGTLGTFGQSNFGQLSATPSSVTVPVPVTNPFGTLPAMPQMSIARAGTAPSIQYGISSMPVVEKSAPVRISSLLTSRHLSQRRIRLPARKYNPKNDNMRIPFFSDDEETPSTPKADALFIPRENPRALIIRPTEQWPLGASAMKTSSIKDTSTRARENESPVENGTVKEKVQPVKVNHKPNGVHDDHSNQKDESYVTLNGHRAGEAAIVYEHGANIEALMPKLRRSDYYTEPRIQELAAKERAEPGFCRRVKDFVVGRHGYGSIKFLGETDVRRLDLESLVQFNNREVIVYMDDSKKPPVGQGLNKPAEVTLLNIKCFDKKTGVQYKEGPKIEKYKEMLKRKAEDQGAEFISYDPIKGEWKFSVNHFSEYKLGDEDKQDDQDDCAAALVVFHSWGSWVLLARWICMIHQNRFDILLRFHAGSTVKLQQSLVSKGLGKELSRSRGRAAFIMKTILSSETMEIPEGVKVKINAKIIEVEGPRGKLSRNFKHLNLDFHLMTDGETGKRKLKIDAWFGSRKTSAAIRTALSHVQNLITGVTKGYRYKMRFVYAHFPINASIANADKSIEIRNFLGEKKVRRVEMLDGVTVLRSDKVKDELILDGNDIELVSRSAALINQKCHVKNKDIRKFLDGIYVSEKGTIVGED</sequence>
<feature type="region of interest" description="Disordered" evidence="14">
    <location>
        <begin position="399"/>
        <end position="418"/>
    </location>
</feature>
<feature type="compositionally biased region" description="Low complexity" evidence="14">
    <location>
        <begin position="306"/>
        <end position="347"/>
    </location>
</feature>
<dbReference type="FunFam" id="3.90.930.12:FF:000003">
    <property type="entry name" value="60S ribosomal protein L9"/>
    <property type="match status" value="1"/>
</dbReference>
<keyword evidence="10" id="KW-0539">Nucleus</keyword>
<feature type="signal peptide" evidence="15">
    <location>
        <begin position="1"/>
        <end position="17"/>
    </location>
</feature>
<dbReference type="GO" id="GO:0006606">
    <property type="term" value="P:protein import into nucleus"/>
    <property type="evidence" value="ECO:0007669"/>
    <property type="project" value="TreeGrafter"/>
</dbReference>
<evidence type="ECO:0000259" key="16">
    <source>
        <dbReference type="PROSITE" id="PS51434"/>
    </source>
</evidence>
<dbReference type="SUPFAM" id="SSF56053">
    <property type="entry name" value="Ribosomal protein L6"/>
    <property type="match status" value="2"/>
</dbReference>
<dbReference type="InterPro" id="IPR036903">
    <property type="entry name" value="Nup98_auto-Pept-S59_dom_sf"/>
</dbReference>
<dbReference type="Gene3D" id="3.30.1610.10">
    <property type="entry name" value="Peptidase S59, nucleoporin"/>
    <property type="match status" value="1"/>
</dbReference>
<comment type="caution">
    <text evidence="17">The sequence shown here is derived from an EMBL/GenBank/DDBJ whole genome shotgun (WGS) entry which is preliminary data.</text>
</comment>
<evidence type="ECO:0000256" key="10">
    <source>
        <dbReference type="ARBA" id="ARBA00023242"/>
    </source>
</evidence>
<evidence type="ECO:0000256" key="15">
    <source>
        <dbReference type="SAM" id="SignalP"/>
    </source>
</evidence>
<accession>A0AAP0M3S5</accession>
<dbReference type="GO" id="GO:0000973">
    <property type="term" value="P:post-transcriptional tethering of RNA polymerase II gene DNA at nuclear periphery"/>
    <property type="evidence" value="ECO:0007669"/>
    <property type="project" value="TreeGrafter"/>
</dbReference>
<feature type="region of interest" description="Disordered" evidence="14">
    <location>
        <begin position="741"/>
        <end position="761"/>
    </location>
</feature>
<keyword evidence="4" id="KW-0813">Transport</keyword>
<comment type="similarity">
    <text evidence="3">Belongs to the universal ribosomal protein uL6 family.</text>
</comment>
<keyword evidence="15" id="KW-0732">Signal</keyword>
<name>A0AAP0M3S5_9ROSI</name>
<dbReference type="GO" id="GO:0048573">
    <property type="term" value="P:photoperiodism, flowering"/>
    <property type="evidence" value="ECO:0007669"/>
    <property type="project" value="UniProtKB-ARBA"/>
</dbReference>
<dbReference type="GO" id="GO:0006405">
    <property type="term" value="P:RNA export from nucleus"/>
    <property type="evidence" value="ECO:0007669"/>
    <property type="project" value="TreeGrafter"/>
</dbReference>
<dbReference type="Pfam" id="PF00347">
    <property type="entry name" value="Ribosomal_L6"/>
    <property type="match status" value="2"/>
</dbReference>
<dbReference type="Proteomes" id="UP001428341">
    <property type="component" value="Unassembled WGS sequence"/>
</dbReference>
<dbReference type="GO" id="GO:0008139">
    <property type="term" value="F:nuclear localization sequence binding"/>
    <property type="evidence" value="ECO:0007669"/>
    <property type="project" value="TreeGrafter"/>
</dbReference>
<dbReference type="GO" id="GO:0044614">
    <property type="term" value="C:nuclear pore cytoplasmic filaments"/>
    <property type="evidence" value="ECO:0007669"/>
    <property type="project" value="TreeGrafter"/>
</dbReference>
<evidence type="ECO:0000313" key="17">
    <source>
        <dbReference type="EMBL" id="KAK9197552.1"/>
    </source>
</evidence>
<dbReference type="Gene3D" id="3.90.930.12">
    <property type="entry name" value="Ribosomal protein L6, alpha-beta domain"/>
    <property type="match status" value="2"/>
</dbReference>
<dbReference type="GO" id="GO:0006412">
    <property type="term" value="P:translation"/>
    <property type="evidence" value="ECO:0007669"/>
    <property type="project" value="InterPro"/>
</dbReference>
<keyword evidence="11" id="KW-0687">Ribonucleoprotein</keyword>
<evidence type="ECO:0000256" key="7">
    <source>
        <dbReference type="ARBA" id="ARBA00022980"/>
    </source>
</evidence>
<feature type="compositionally biased region" description="Low complexity" evidence="14">
    <location>
        <begin position="590"/>
        <end position="604"/>
    </location>
</feature>
<dbReference type="FunFam" id="1.10.10.2360:FF:000001">
    <property type="entry name" value="Nuclear pore complex protein Nup98-Nup96"/>
    <property type="match status" value="1"/>
</dbReference>
<dbReference type="PROSITE" id="PS00700">
    <property type="entry name" value="RIBOSOMAL_L6_2"/>
    <property type="match status" value="1"/>
</dbReference>
<evidence type="ECO:0000256" key="3">
    <source>
        <dbReference type="ARBA" id="ARBA00009356"/>
    </source>
</evidence>
<feature type="chain" id="PRO_5042939842" description="Nucleoporin autopeptidase" evidence="15">
    <location>
        <begin position="18"/>
        <end position="1288"/>
    </location>
</feature>
<dbReference type="GO" id="GO:0017056">
    <property type="term" value="F:structural constituent of nuclear pore"/>
    <property type="evidence" value="ECO:0007669"/>
    <property type="project" value="InterPro"/>
</dbReference>
<keyword evidence="8" id="KW-0811">Translocation</keyword>
<feature type="region of interest" description="Disordered" evidence="14">
    <location>
        <begin position="590"/>
        <end position="614"/>
    </location>
</feature>
<reference evidence="17 18" key="1">
    <citation type="submission" date="2024-05" db="EMBL/GenBank/DDBJ databases">
        <title>Haplotype-resolved chromosome-level genome assembly of Huyou (Citrus changshanensis).</title>
        <authorList>
            <person name="Miao C."/>
            <person name="Chen W."/>
            <person name="Wu Y."/>
            <person name="Wang L."/>
            <person name="Zhao S."/>
            <person name="Grierson D."/>
            <person name="Xu C."/>
            <person name="Chen K."/>
        </authorList>
    </citation>
    <scope>NUCLEOTIDE SEQUENCE [LARGE SCALE GENOMIC DNA]</scope>
    <source>
        <strain evidence="17">01-14</strain>
        <tissue evidence="17">Leaf</tissue>
    </source>
</reference>
<dbReference type="GO" id="GO:1990904">
    <property type="term" value="C:ribonucleoprotein complex"/>
    <property type="evidence" value="ECO:0007669"/>
    <property type="project" value="UniProtKB-KW"/>
</dbReference>
<evidence type="ECO:0000313" key="18">
    <source>
        <dbReference type="Proteomes" id="UP001428341"/>
    </source>
</evidence>
<evidence type="ECO:0000256" key="13">
    <source>
        <dbReference type="ARBA" id="ARBA00082956"/>
    </source>
</evidence>
<keyword evidence="9" id="KW-0906">Nuclear pore complex</keyword>
<dbReference type="Pfam" id="PF04096">
    <property type="entry name" value="Nucleoporin2"/>
    <property type="match status" value="1"/>
</dbReference>
<evidence type="ECO:0000256" key="8">
    <source>
        <dbReference type="ARBA" id="ARBA00023010"/>
    </source>
</evidence>
<dbReference type="PANTHER" id="PTHR23198:SF6">
    <property type="entry name" value="NUCLEAR PORE COMPLEX PROTEIN NUP98-NUP96"/>
    <property type="match status" value="1"/>
</dbReference>
<dbReference type="EMBL" id="JBCGBO010000005">
    <property type="protein sequence ID" value="KAK9197552.1"/>
    <property type="molecule type" value="Genomic_DNA"/>
</dbReference>
<evidence type="ECO:0000256" key="12">
    <source>
        <dbReference type="ARBA" id="ARBA00065263"/>
    </source>
</evidence>
<dbReference type="InterPro" id="IPR007230">
    <property type="entry name" value="Nup98_auto-Pept-S59_dom"/>
</dbReference>
<gene>
    <name evidence="17" type="ORF">WN944_012735</name>
</gene>
<evidence type="ECO:0000256" key="6">
    <source>
        <dbReference type="ARBA" id="ARBA00022927"/>
    </source>
</evidence>
<evidence type="ECO:0000256" key="5">
    <source>
        <dbReference type="ARBA" id="ARBA00022816"/>
    </source>
</evidence>
<evidence type="ECO:0000256" key="9">
    <source>
        <dbReference type="ARBA" id="ARBA00023132"/>
    </source>
</evidence>
<dbReference type="GO" id="GO:0019843">
    <property type="term" value="F:rRNA binding"/>
    <property type="evidence" value="ECO:0007669"/>
    <property type="project" value="InterPro"/>
</dbReference>
<dbReference type="InterPro" id="IPR037665">
    <property type="entry name" value="Nucleoporin_S59-like"/>
</dbReference>
<organism evidence="17 18">
    <name type="scientific">Citrus x changshan-huyou</name>
    <dbReference type="NCBI Taxonomy" id="2935761"/>
    <lineage>
        <taxon>Eukaryota</taxon>
        <taxon>Viridiplantae</taxon>
        <taxon>Streptophyta</taxon>
        <taxon>Embryophyta</taxon>
        <taxon>Tracheophyta</taxon>
        <taxon>Spermatophyta</taxon>
        <taxon>Magnoliopsida</taxon>
        <taxon>eudicotyledons</taxon>
        <taxon>Gunneridae</taxon>
        <taxon>Pentapetalae</taxon>
        <taxon>rosids</taxon>
        <taxon>malvids</taxon>
        <taxon>Sapindales</taxon>
        <taxon>Rutaceae</taxon>
        <taxon>Aurantioideae</taxon>
        <taxon>Citrus</taxon>
    </lineage>
</organism>
<evidence type="ECO:0000256" key="4">
    <source>
        <dbReference type="ARBA" id="ARBA00022448"/>
    </source>
</evidence>
<dbReference type="FunFam" id="3.30.1610.10:FF:000002">
    <property type="entry name" value="nuclear pore complex protein NUP98A"/>
    <property type="match status" value="1"/>
</dbReference>
<feature type="region of interest" description="Disordered" evidence="14">
    <location>
        <begin position="788"/>
        <end position="812"/>
    </location>
</feature>
<dbReference type="FunFam" id="3.90.930.12:FF:000004">
    <property type="entry name" value="60S ribosomal protein L9"/>
    <property type="match status" value="1"/>
</dbReference>
<proteinExistence type="inferred from homology"/>
<dbReference type="InterPro" id="IPR036789">
    <property type="entry name" value="Ribosomal_uL6-like_a/b-dom_sf"/>
</dbReference>
<dbReference type="GO" id="GO:0005840">
    <property type="term" value="C:ribosome"/>
    <property type="evidence" value="ECO:0007669"/>
    <property type="project" value="UniProtKB-KW"/>
</dbReference>
<dbReference type="PANTHER" id="PTHR23198">
    <property type="entry name" value="NUCLEOPORIN"/>
    <property type="match status" value="1"/>
</dbReference>
<comment type="subunit">
    <text evidence="12">Part of the nuclear pore complex (NPC). The NPC has an eight-fold symmetrical structure comprising a central transport channel and two rings, the cytoplasmic and nuclear rings, to which eight filaments are attached. The cytoplasmic filaments have loose ends, while the nuclear filaments are joined in a distal ring, forming a nuclear basket. NPCs are highly dynamic in configuration and composition, and can be devided in 3 subcomplexes, the NUP62 subcomplex, the NUP107-160 subcomplex and the NUP93 subcomplex, containing approximately 30 different nucleoporin proteins.</text>
</comment>
<comment type="subcellular location">
    <subcellularLocation>
        <location evidence="1">Nucleus</location>
        <location evidence="1">Nuclear pore complex</location>
    </subcellularLocation>
</comment>
<comment type="similarity">
    <text evidence="2">Belongs to the nucleoporin GLFG family.</text>
</comment>
<keyword evidence="18" id="KW-1185">Reference proteome</keyword>
<dbReference type="PROSITE" id="PS51434">
    <property type="entry name" value="NUP_C"/>
    <property type="match status" value="1"/>
</dbReference>
<dbReference type="Gene3D" id="1.10.10.2360">
    <property type="match status" value="1"/>
</dbReference>
<dbReference type="GO" id="GO:0034398">
    <property type="term" value="P:telomere tethering at nuclear periphery"/>
    <property type="evidence" value="ECO:0007669"/>
    <property type="project" value="TreeGrafter"/>
</dbReference>
<evidence type="ECO:0000256" key="2">
    <source>
        <dbReference type="ARBA" id="ARBA00008926"/>
    </source>
</evidence>
<dbReference type="InterPro" id="IPR020040">
    <property type="entry name" value="Ribosomal_uL6_a/b-dom"/>
</dbReference>
<dbReference type="GO" id="GO:0003735">
    <property type="term" value="F:structural constituent of ribosome"/>
    <property type="evidence" value="ECO:0007669"/>
    <property type="project" value="InterPro"/>
</dbReference>
<keyword evidence="7" id="KW-0689">Ribosomal protein</keyword>
<feature type="compositionally biased region" description="Polar residues" evidence="14">
    <location>
        <begin position="605"/>
        <end position="614"/>
    </location>
</feature>
<dbReference type="SUPFAM" id="SSF82215">
    <property type="entry name" value="C-terminal autoproteolytic domain of nucleoporin nup98"/>
    <property type="match status" value="1"/>
</dbReference>
<protein>
    <recommendedName>
        <fullName evidence="13">Nucleoporin autopeptidase</fullName>
    </recommendedName>
</protein>
<dbReference type="InterPro" id="IPR002359">
    <property type="entry name" value="Ribosomal_uL6_CS2"/>
</dbReference>
<evidence type="ECO:0000256" key="1">
    <source>
        <dbReference type="ARBA" id="ARBA00004567"/>
    </source>
</evidence>
<keyword evidence="6" id="KW-0653">Protein transport</keyword>